<evidence type="ECO:0000313" key="1">
    <source>
        <dbReference type="EMBL" id="HGM59161.1"/>
    </source>
</evidence>
<name>A0A7C4D7Y3_STAMA</name>
<reference evidence="1" key="1">
    <citation type="journal article" date="2020" name="mSystems">
        <title>Genome- and Community-Level Interaction Insights into Carbon Utilization and Element Cycling Functions of Hydrothermarchaeota in Hydrothermal Sediment.</title>
        <authorList>
            <person name="Zhou Z."/>
            <person name="Liu Y."/>
            <person name="Xu W."/>
            <person name="Pan J."/>
            <person name="Luo Z.H."/>
            <person name="Li M."/>
        </authorList>
    </citation>
    <scope>NUCLEOTIDE SEQUENCE [LARGE SCALE GENOMIC DNA]</scope>
    <source>
        <strain evidence="2">SpSt-622</strain>
        <strain evidence="1">SpSt-642</strain>
    </source>
</reference>
<dbReference type="AlphaFoldDB" id="A0A7C4D7Y3"/>
<accession>A0A7C4D7Y3</accession>
<gene>
    <name evidence="2" type="ORF">ENT92_02040</name>
    <name evidence="1" type="ORF">ENU14_06240</name>
</gene>
<dbReference type="EMBL" id="DTAN01000081">
    <property type="protein sequence ID" value="HGU64983.1"/>
    <property type="molecule type" value="Genomic_DNA"/>
</dbReference>
<protein>
    <submittedName>
        <fullName evidence="1">Uncharacterized protein</fullName>
    </submittedName>
</protein>
<evidence type="ECO:0000313" key="2">
    <source>
        <dbReference type="EMBL" id="HGU64983.1"/>
    </source>
</evidence>
<proteinExistence type="predicted"/>
<comment type="caution">
    <text evidence="1">The sequence shown here is derived from an EMBL/GenBank/DDBJ whole genome shotgun (WGS) entry which is preliminary data.</text>
</comment>
<organism evidence="1">
    <name type="scientific">Staphylothermus marinus</name>
    <dbReference type="NCBI Taxonomy" id="2280"/>
    <lineage>
        <taxon>Archaea</taxon>
        <taxon>Thermoproteota</taxon>
        <taxon>Thermoprotei</taxon>
        <taxon>Desulfurococcales</taxon>
        <taxon>Desulfurococcaceae</taxon>
        <taxon>Staphylothermus</taxon>
    </lineage>
</organism>
<sequence>MSSGENSGVKIYKNTDVEEIVIAIPDNHVHVRLLIKFKDQSILINEAVIAAIVRGYLSIALDPVRRGVVFKQVVFSKDSVKRGYDTVQLIEIPDSEKQAVETITSIVEKTS</sequence>
<dbReference type="EMBL" id="DTBJ01000053">
    <property type="protein sequence ID" value="HGM59161.1"/>
    <property type="molecule type" value="Genomic_DNA"/>
</dbReference>